<dbReference type="EMBL" id="CP001114">
    <property type="protein sequence ID" value="ACO46545.1"/>
    <property type="molecule type" value="Genomic_DNA"/>
</dbReference>
<evidence type="ECO:0000256" key="2">
    <source>
        <dbReference type="ARBA" id="ARBA00022801"/>
    </source>
</evidence>
<dbReference type="eggNOG" id="COG1051">
    <property type="taxonomic scope" value="Bacteria"/>
</dbReference>
<dbReference type="HOGENOM" id="CLU_037162_9_3_0"/>
<keyword evidence="2 3" id="KW-0378">Hydrolase</keyword>
<dbReference type="PROSITE" id="PS51462">
    <property type="entry name" value="NUDIX"/>
    <property type="match status" value="1"/>
</dbReference>
<accession>C1CWH8</accession>
<reference evidence="5 6" key="1">
    <citation type="journal article" date="2009" name="PLoS Genet.">
        <title>Alliance of proteomics and genomics to unravel the specificities of Sahara bacterium Deinococcus deserti.</title>
        <authorList>
            <person name="de Groot A."/>
            <person name="Dulermo R."/>
            <person name="Ortet P."/>
            <person name="Blanchard L."/>
            <person name="Guerin P."/>
            <person name="Fernandez B."/>
            <person name="Vacherie B."/>
            <person name="Dossat C."/>
            <person name="Jolivet E."/>
            <person name="Siguier P."/>
            <person name="Chandler M."/>
            <person name="Barakat M."/>
            <person name="Dedieu A."/>
            <person name="Barbe V."/>
            <person name="Heulin T."/>
            <person name="Sommer S."/>
            <person name="Achouak W."/>
            <person name="Armengaud J."/>
        </authorList>
    </citation>
    <scope>NUCLEOTIDE SEQUENCE [LARGE SCALE GENOMIC DNA]</scope>
    <source>
        <strain evidence="6">DSM 17065 / CIP 109153 / LMG 22923 / VCD115</strain>
    </source>
</reference>
<comment type="cofactor">
    <cofactor evidence="1">
        <name>Mg(2+)</name>
        <dbReference type="ChEBI" id="CHEBI:18420"/>
    </cofactor>
</comment>
<evidence type="ECO:0000313" key="5">
    <source>
        <dbReference type="EMBL" id="ACO46545.1"/>
    </source>
</evidence>
<feature type="domain" description="Nudix hydrolase" evidence="4">
    <location>
        <begin position="1"/>
        <end position="137"/>
    </location>
</feature>
<dbReference type="RefSeq" id="WP_012693668.1">
    <property type="nucleotide sequence ID" value="NC_012526.1"/>
</dbReference>
<organism evidence="5 6">
    <name type="scientific">Deinococcus deserti (strain DSM 17065 / CIP 109153 / LMG 22923 / VCD115)</name>
    <dbReference type="NCBI Taxonomy" id="546414"/>
    <lineage>
        <taxon>Bacteria</taxon>
        <taxon>Thermotogati</taxon>
        <taxon>Deinococcota</taxon>
        <taxon>Deinococci</taxon>
        <taxon>Deinococcales</taxon>
        <taxon>Deinococcaceae</taxon>
        <taxon>Deinococcus</taxon>
    </lineage>
</organism>
<dbReference type="InterPro" id="IPR015797">
    <property type="entry name" value="NUDIX_hydrolase-like_dom_sf"/>
</dbReference>
<dbReference type="InterPro" id="IPR020476">
    <property type="entry name" value="Nudix_hydrolase"/>
</dbReference>
<proteinExistence type="inferred from homology"/>
<comment type="similarity">
    <text evidence="3">Belongs to the Nudix hydrolase family.</text>
</comment>
<dbReference type="PRINTS" id="PR00502">
    <property type="entry name" value="NUDIXFAMILY"/>
</dbReference>
<gene>
    <name evidence="5" type="ordered locus">Deide_15810</name>
</gene>
<dbReference type="InterPro" id="IPR020084">
    <property type="entry name" value="NUDIX_hydrolase_CS"/>
</dbReference>
<dbReference type="GO" id="GO:0016787">
    <property type="term" value="F:hydrolase activity"/>
    <property type="evidence" value="ECO:0007669"/>
    <property type="project" value="UniProtKB-KW"/>
</dbReference>
<dbReference type="Pfam" id="PF00293">
    <property type="entry name" value="NUDIX"/>
    <property type="match status" value="1"/>
</dbReference>
<dbReference type="PROSITE" id="PS00893">
    <property type="entry name" value="NUDIX_BOX"/>
    <property type="match status" value="1"/>
</dbReference>
<evidence type="ECO:0000256" key="1">
    <source>
        <dbReference type="ARBA" id="ARBA00001946"/>
    </source>
</evidence>
<name>C1CWH8_DEIDV</name>
<dbReference type="AlphaFoldDB" id="C1CWH8"/>
<dbReference type="Proteomes" id="UP000002208">
    <property type="component" value="Chromosome"/>
</dbReference>
<dbReference type="STRING" id="546414.Deide_15810"/>
<dbReference type="PaxDb" id="546414-Deide_15810"/>
<dbReference type="SUPFAM" id="SSF55811">
    <property type="entry name" value="Nudix"/>
    <property type="match status" value="1"/>
</dbReference>
<dbReference type="PANTHER" id="PTHR43046:SF16">
    <property type="entry name" value="ADP-RIBOSE PYROPHOSPHATASE YJHB-RELATED"/>
    <property type="match status" value="1"/>
</dbReference>
<dbReference type="InterPro" id="IPR000086">
    <property type="entry name" value="NUDIX_hydrolase_dom"/>
</dbReference>
<evidence type="ECO:0000313" key="6">
    <source>
        <dbReference type="Proteomes" id="UP000002208"/>
    </source>
</evidence>
<dbReference type="Gene3D" id="3.90.79.10">
    <property type="entry name" value="Nucleoside Triphosphate Pyrophosphohydrolase"/>
    <property type="match status" value="1"/>
</dbReference>
<dbReference type="PANTHER" id="PTHR43046">
    <property type="entry name" value="GDP-MANNOSE MANNOSYL HYDROLASE"/>
    <property type="match status" value="1"/>
</dbReference>
<evidence type="ECO:0000256" key="3">
    <source>
        <dbReference type="RuleBase" id="RU003476"/>
    </source>
</evidence>
<keyword evidence="6" id="KW-1185">Reference proteome</keyword>
<protein>
    <submittedName>
        <fullName evidence="5">Putative NUDIX hydrolase</fullName>
    </submittedName>
</protein>
<dbReference type="KEGG" id="ddr:Deide_15810"/>
<dbReference type="OrthoDB" id="9810648at2"/>
<evidence type="ECO:0000259" key="4">
    <source>
        <dbReference type="PROSITE" id="PS51462"/>
    </source>
</evidence>
<sequence length="142" mass="15555">MSFVLVAWLVVQDPVGRVLLGRRSGVTYAEGLWGLPGGRVERGEALAQAAVREAAEEVGLRVDPGQLEPLGAARYDLGEAHGVDFLFLTRTWEGEPAPLENTSEVGWFHPGALPPESLPWLADVLDTHLRRGVWLCEHLKQP</sequence>